<protein>
    <submittedName>
        <fullName evidence="1">Uncharacterized protein</fullName>
    </submittedName>
</protein>
<dbReference type="EMBL" id="JAJJMA010016579">
    <property type="protein sequence ID" value="MCL7022926.1"/>
    <property type="molecule type" value="Genomic_DNA"/>
</dbReference>
<comment type="caution">
    <text evidence="1">The sequence shown here is derived from an EMBL/GenBank/DDBJ whole genome shotgun (WGS) entry which is preliminary data.</text>
</comment>
<accession>A0AA41UXA2</accession>
<evidence type="ECO:0000313" key="1">
    <source>
        <dbReference type="EMBL" id="MCL7022926.1"/>
    </source>
</evidence>
<reference evidence="1" key="1">
    <citation type="submission" date="2022-03" db="EMBL/GenBank/DDBJ databases">
        <title>A functionally conserved STORR gene fusion in Papaver species that diverged 16.8 million years ago.</title>
        <authorList>
            <person name="Catania T."/>
        </authorList>
    </citation>
    <scope>NUCLEOTIDE SEQUENCE</scope>
    <source>
        <strain evidence="1">S-191538</strain>
    </source>
</reference>
<sequence>MDFLVVLIDRICFQGCESFGDYLDWSPRKGFSMCSHTEEGSGQTLGPIKCYSSFLCHQVSWFVGNRQY</sequence>
<proteinExistence type="predicted"/>
<evidence type="ECO:0000313" key="2">
    <source>
        <dbReference type="Proteomes" id="UP001177140"/>
    </source>
</evidence>
<keyword evidence="2" id="KW-1185">Reference proteome</keyword>
<dbReference type="Proteomes" id="UP001177140">
    <property type="component" value="Unassembled WGS sequence"/>
</dbReference>
<feature type="non-terminal residue" evidence="1">
    <location>
        <position position="68"/>
    </location>
</feature>
<name>A0AA41UXA2_PAPNU</name>
<gene>
    <name evidence="1" type="ORF">MKW94_004047</name>
</gene>
<dbReference type="AlphaFoldDB" id="A0AA41UXA2"/>
<organism evidence="1 2">
    <name type="scientific">Papaver nudicaule</name>
    <name type="common">Iceland poppy</name>
    <dbReference type="NCBI Taxonomy" id="74823"/>
    <lineage>
        <taxon>Eukaryota</taxon>
        <taxon>Viridiplantae</taxon>
        <taxon>Streptophyta</taxon>
        <taxon>Embryophyta</taxon>
        <taxon>Tracheophyta</taxon>
        <taxon>Spermatophyta</taxon>
        <taxon>Magnoliopsida</taxon>
        <taxon>Ranunculales</taxon>
        <taxon>Papaveraceae</taxon>
        <taxon>Papaveroideae</taxon>
        <taxon>Papaver</taxon>
    </lineage>
</organism>